<dbReference type="EMBL" id="PFLW01000069">
    <property type="protein sequence ID" value="PIY88785.1"/>
    <property type="molecule type" value="Genomic_DNA"/>
</dbReference>
<gene>
    <name evidence="1" type="ORF">COY73_02745</name>
</gene>
<evidence type="ECO:0008006" key="3">
    <source>
        <dbReference type="Google" id="ProtNLM"/>
    </source>
</evidence>
<proteinExistence type="predicted"/>
<name>A0A2M7R6D8_9BACT</name>
<dbReference type="Proteomes" id="UP000230767">
    <property type="component" value="Unassembled WGS sequence"/>
</dbReference>
<evidence type="ECO:0000313" key="1">
    <source>
        <dbReference type="EMBL" id="PIY88785.1"/>
    </source>
</evidence>
<dbReference type="SUPFAM" id="SSF55874">
    <property type="entry name" value="ATPase domain of HSP90 chaperone/DNA topoisomerase II/histidine kinase"/>
    <property type="match status" value="1"/>
</dbReference>
<comment type="caution">
    <text evidence="1">The sequence shown here is derived from an EMBL/GenBank/DDBJ whole genome shotgun (WGS) entry which is preliminary data.</text>
</comment>
<organism evidence="1 2">
    <name type="scientific">Candidatus Nealsonbacteria bacterium CG_4_10_14_0_8_um_filter_37_14</name>
    <dbReference type="NCBI Taxonomy" id="1974684"/>
    <lineage>
        <taxon>Bacteria</taxon>
        <taxon>Candidatus Nealsoniibacteriota</taxon>
    </lineage>
</organism>
<dbReference type="InterPro" id="IPR036890">
    <property type="entry name" value="HATPase_C_sf"/>
</dbReference>
<accession>A0A2M7R6D8</accession>
<evidence type="ECO:0000313" key="2">
    <source>
        <dbReference type="Proteomes" id="UP000230767"/>
    </source>
</evidence>
<sequence length="168" mass="19060">MLKPINRLLKLIEFKGTWVEIKLPTFDDAGHYAYALRMIFAAIEEFFNIGFDQRRLNTQLVGDVFLDALMNAAKHGNQKDLNKKIIIGLWFGRNGVLFGIQDEGDFFRKQSTKELVELQAVFASTGEDSCGIGMTNIYQADEVHVSTEENVLYVVILAESMIIKRHDG</sequence>
<protein>
    <recommendedName>
        <fullName evidence="3">Histidine kinase/HSP90-like ATPase domain-containing protein</fullName>
    </recommendedName>
</protein>
<dbReference type="Gene3D" id="3.30.565.10">
    <property type="entry name" value="Histidine kinase-like ATPase, C-terminal domain"/>
    <property type="match status" value="1"/>
</dbReference>
<reference evidence="2" key="1">
    <citation type="submission" date="2017-09" db="EMBL/GenBank/DDBJ databases">
        <title>Depth-based differentiation of microbial function through sediment-hosted aquifers and enrichment of novel symbionts in the deep terrestrial subsurface.</title>
        <authorList>
            <person name="Probst A.J."/>
            <person name="Ladd B."/>
            <person name="Jarett J.K."/>
            <person name="Geller-Mcgrath D.E."/>
            <person name="Sieber C.M.K."/>
            <person name="Emerson J.B."/>
            <person name="Anantharaman K."/>
            <person name="Thomas B.C."/>
            <person name="Malmstrom R."/>
            <person name="Stieglmeier M."/>
            <person name="Klingl A."/>
            <person name="Woyke T."/>
            <person name="Ryan C.M."/>
            <person name="Banfield J.F."/>
        </authorList>
    </citation>
    <scope>NUCLEOTIDE SEQUENCE [LARGE SCALE GENOMIC DNA]</scope>
</reference>
<dbReference type="AlphaFoldDB" id="A0A2M7R6D8"/>